<comment type="similarity">
    <text evidence="1">Belongs to the thioesterase PaaI family.</text>
</comment>
<dbReference type="InterPro" id="IPR029069">
    <property type="entry name" value="HotDog_dom_sf"/>
</dbReference>
<evidence type="ECO:0000256" key="1">
    <source>
        <dbReference type="ARBA" id="ARBA00008324"/>
    </source>
</evidence>
<dbReference type="InterPro" id="IPR006683">
    <property type="entry name" value="Thioestr_dom"/>
</dbReference>
<evidence type="ECO:0000313" key="6">
    <source>
        <dbReference type="Proteomes" id="UP000021210"/>
    </source>
</evidence>
<evidence type="ECO:0000256" key="2">
    <source>
        <dbReference type="ARBA" id="ARBA00022801"/>
    </source>
</evidence>
<evidence type="ECO:0000259" key="4">
    <source>
        <dbReference type="Pfam" id="PF03061"/>
    </source>
</evidence>
<feature type="domain" description="Thioesterase" evidence="4">
    <location>
        <begin position="54"/>
        <end position="130"/>
    </location>
</feature>
<dbReference type="PANTHER" id="PTHR43240">
    <property type="entry name" value="1,4-DIHYDROXY-2-NAPHTHOYL-COA THIOESTERASE 1"/>
    <property type="match status" value="1"/>
</dbReference>
<dbReference type="GO" id="GO:0061522">
    <property type="term" value="F:1,4-dihydroxy-2-naphthoyl-CoA thioesterase activity"/>
    <property type="evidence" value="ECO:0007669"/>
    <property type="project" value="TreeGrafter"/>
</dbReference>
<dbReference type="AlphaFoldDB" id="A0A829QBP1"/>
<dbReference type="NCBIfam" id="TIGR00369">
    <property type="entry name" value="unchar_dom_1"/>
    <property type="match status" value="1"/>
</dbReference>
<protein>
    <recommendedName>
        <fullName evidence="4">Thioesterase domain-containing protein</fullName>
    </recommendedName>
</protein>
<dbReference type="InterPro" id="IPR003736">
    <property type="entry name" value="PAAI_dom"/>
</dbReference>
<organism evidence="5 6">
    <name type="scientific">Mycobacteroides abscessus 1948</name>
    <dbReference type="NCBI Taxonomy" id="1299323"/>
    <lineage>
        <taxon>Bacteria</taxon>
        <taxon>Bacillati</taxon>
        <taxon>Actinomycetota</taxon>
        <taxon>Actinomycetes</taxon>
        <taxon>Mycobacteriales</taxon>
        <taxon>Mycobacteriaceae</taxon>
        <taxon>Mycobacteroides</taxon>
        <taxon>Mycobacteroides abscessus</taxon>
    </lineage>
</organism>
<dbReference type="Gene3D" id="3.10.129.10">
    <property type="entry name" value="Hotdog Thioesterase"/>
    <property type="match status" value="1"/>
</dbReference>
<dbReference type="EMBL" id="JAOH01000002">
    <property type="protein sequence ID" value="EUA60572.1"/>
    <property type="molecule type" value="Genomic_DNA"/>
</dbReference>
<accession>A0A829QBP1</accession>
<evidence type="ECO:0000313" key="5">
    <source>
        <dbReference type="EMBL" id="EUA60572.1"/>
    </source>
</evidence>
<dbReference type="SUPFAM" id="SSF54637">
    <property type="entry name" value="Thioesterase/thiol ester dehydrase-isomerase"/>
    <property type="match status" value="1"/>
</dbReference>
<sequence length="178" mass="19133">MQFTTFNEQVAEQLKSAAETTGGLAGYLGFRHTEFAAGRLVAEMDARDDLKTPFGNLHGGCLSAMVDHCLGVVFYPVIPLGSWVATTEFKLNLLRPVSSGTCVATAEIIALGRTSGVARIDICNDGRAVCVRPREPSPSSHRRRAPDVGKENRRFVGSCGRARAHGRRAGAGRRPLPL</sequence>
<gene>
    <name evidence="5" type="ORF">I542_0705</name>
</gene>
<dbReference type="Proteomes" id="UP000021210">
    <property type="component" value="Unassembled WGS sequence"/>
</dbReference>
<feature type="compositionally biased region" description="Basic and acidic residues" evidence="3">
    <location>
        <begin position="145"/>
        <end position="154"/>
    </location>
</feature>
<dbReference type="PANTHER" id="PTHR43240:SF5">
    <property type="entry name" value="1,4-DIHYDROXY-2-NAPHTHOYL-COA THIOESTERASE 1"/>
    <property type="match status" value="1"/>
</dbReference>
<evidence type="ECO:0000256" key="3">
    <source>
        <dbReference type="SAM" id="MobiDB-lite"/>
    </source>
</evidence>
<feature type="region of interest" description="Disordered" evidence="3">
    <location>
        <begin position="133"/>
        <end position="178"/>
    </location>
</feature>
<dbReference type="Pfam" id="PF03061">
    <property type="entry name" value="4HBT"/>
    <property type="match status" value="1"/>
</dbReference>
<reference evidence="5 6" key="1">
    <citation type="submission" date="2013-12" db="EMBL/GenBank/DDBJ databases">
        <authorList>
            <person name="Zelazny A."/>
            <person name="Olivier K."/>
            <person name="Holland S."/>
            <person name="Lenaerts A."/>
            <person name="Ordway D."/>
            <person name="DeGroote M.A."/>
            <person name="Parker T."/>
            <person name="Sizemore C."/>
            <person name="Tallon L.J."/>
            <person name="Sadzewicz L.K."/>
            <person name="Sengamalay N."/>
            <person name="Fraser C.M."/>
            <person name="Hine E."/>
            <person name="Shefchek K.A."/>
            <person name="Das S.P."/>
            <person name="Tettelin H."/>
        </authorList>
    </citation>
    <scope>NUCLEOTIDE SEQUENCE [LARGE SCALE GENOMIC DNA]</scope>
    <source>
        <strain evidence="5 6">1948</strain>
    </source>
</reference>
<dbReference type="GO" id="GO:0005829">
    <property type="term" value="C:cytosol"/>
    <property type="evidence" value="ECO:0007669"/>
    <property type="project" value="TreeGrafter"/>
</dbReference>
<comment type="caution">
    <text evidence="5">The sequence shown here is derived from an EMBL/GenBank/DDBJ whole genome shotgun (WGS) entry which is preliminary data.</text>
</comment>
<name>A0A829QBP1_9MYCO</name>
<proteinExistence type="inferred from homology"/>
<dbReference type="CDD" id="cd03443">
    <property type="entry name" value="PaaI_thioesterase"/>
    <property type="match status" value="1"/>
</dbReference>
<keyword evidence="2" id="KW-0378">Hydrolase</keyword>
<feature type="compositionally biased region" description="Basic residues" evidence="3">
    <location>
        <begin position="162"/>
        <end position="171"/>
    </location>
</feature>